<reference evidence="1" key="1">
    <citation type="journal article" date="2020" name="Stud. Mycol.">
        <title>101 Dothideomycetes genomes: a test case for predicting lifestyles and emergence of pathogens.</title>
        <authorList>
            <person name="Haridas S."/>
            <person name="Albert R."/>
            <person name="Binder M."/>
            <person name="Bloem J."/>
            <person name="Labutti K."/>
            <person name="Salamov A."/>
            <person name="Andreopoulos B."/>
            <person name="Baker S."/>
            <person name="Barry K."/>
            <person name="Bills G."/>
            <person name="Bluhm B."/>
            <person name="Cannon C."/>
            <person name="Castanera R."/>
            <person name="Culley D."/>
            <person name="Daum C."/>
            <person name="Ezra D."/>
            <person name="Gonzalez J."/>
            <person name="Henrissat B."/>
            <person name="Kuo A."/>
            <person name="Liang C."/>
            <person name="Lipzen A."/>
            <person name="Lutzoni F."/>
            <person name="Magnuson J."/>
            <person name="Mondo S."/>
            <person name="Nolan M."/>
            <person name="Ohm R."/>
            <person name="Pangilinan J."/>
            <person name="Park H.-J."/>
            <person name="Ramirez L."/>
            <person name="Alfaro M."/>
            <person name="Sun H."/>
            <person name="Tritt A."/>
            <person name="Yoshinaga Y."/>
            <person name="Zwiers L.-H."/>
            <person name="Turgeon B."/>
            <person name="Goodwin S."/>
            <person name="Spatafora J."/>
            <person name="Crous P."/>
            <person name="Grigoriev I."/>
        </authorList>
    </citation>
    <scope>NUCLEOTIDE SEQUENCE</scope>
    <source>
        <strain evidence="1">HMLAC05119</strain>
    </source>
</reference>
<gene>
    <name evidence="1" type="ORF">BDU57DRAFT_306073</name>
</gene>
<protein>
    <submittedName>
        <fullName evidence="1">Uncharacterized protein</fullName>
    </submittedName>
</protein>
<dbReference type="Proteomes" id="UP000800096">
    <property type="component" value="Unassembled WGS sequence"/>
</dbReference>
<sequence length="103" mass="11064">MAVAAAEGPVVSRAALGASCIPTQSHCVVAGDDARPLRQLRRWTKAVEAENGGAGRCSVELRHGKLYSSALHGWRPCPPPPSESLKTYAGTNMKPRNLFRLVR</sequence>
<keyword evidence="2" id="KW-1185">Reference proteome</keyword>
<evidence type="ECO:0000313" key="2">
    <source>
        <dbReference type="Proteomes" id="UP000800096"/>
    </source>
</evidence>
<proteinExistence type="predicted"/>
<evidence type="ECO:0000313" key="1">
    <source>
        <dbReference type="EMBL" id="KAF1914862.1"/>
    </source>
</evidence>
<accession>A0A6A5QHN9</accession>
<dbReference type="AlphaFoldDB" id="A0A6A5QHN9"/>
<name>A0A6A5QHN9_AMPQU</name>
<dbReference type="EMBL" id="ML979137">
    <property type="protein sequence ID" value="KAF1914862.1"/>
    <property type="molecule type" value="Genomic_DNA"/>
</dbReference>
<organism evidence="1 2">
    <name type="scientific">Ampelomyces quisqualis</name>
    <name type="common">Powdery mildew agent</name>
    <dbReference type="NCBI Taxonomy" id="50730"/>
    <lineage>
        <taxon>Eukaryota</taxon>
        <taxon>Fungi</taxon>
        <taxon>Dikarya</taxon>
        <taxon>Ascomycota</taxon>
        <taxon>Pezizomycotina</taxon>
        <taxon>Dothideomycetes</taxon>
        <taxon>Pleosporomycetidae</taxon>
        <taxon>Pleosporales</taxon>
        <taxon>Pleosporineae</taxon>
        <taxon>Phaeosphaeriaceae</taxon>
        <taxon>Ampelomyces</taxon>
    </lineage>
</organism>